<comment type="caution">
    <text evidence="1">The sequence shown here is derived from an EMBL/GenBank/DDBJ whole genome shotgun (WGS) entry which is preliminary data.</text>
</comment>
<evidence type="ECO:0000313" key="2">
    <source>
        <dbReference type="Proteomes" id="UP000682403"/>
    </source>
</evidence>
<organism evidence="1 2">
    <name type="scientific">Metabacillus flavus</name>
    <dbReference type="NCBI Taxonomy" id="2823519"/>
    <lineage>
        <taxon>Bacteria</taxon>
        <taxon>Bacillati</taxon>
        <taxon>Bacillota</taxon>
        <taxon>Bacilli</taxon>
        <taxon>Bacillales</taxon>
        <taxon>Bacillaceae</taxon>
        <taxon>Metabacillus</taxon>
    </lineage>
</organism>
<evidence type="ECO:0008006" key="3">
    <source>
        <dbReference type="Google" id="ProtNLM"/>
    </source>
</evidence>
<dbReference type="Proteomes" id="UP000682403">
    <property type="component" value="Unassembled WGS sequence"/>
</dbReference>
<name>A0ABS5LFL2_9BACI</name>
<dbReference type="RefSeq" id="WP_211558930.1">
    <property type="nucleotide sequence ID" value="NZ_JAGVRK010000001.1"/>
</dbReference>
<keyword evidence="2" id="KW-1185">Reference proteome</keyword>
<accession>A0ABS5LFL2</accession>
<proteinExistence type="predicted"/>
<protein>
    <recommendedName>
        <fullName evidence="3">Bacterial Pleckstrin homology domain-containing protein</fullName>
    </recommendedName>
</protein>
<dbReference type="EMBL" id="JAGVRK010000001">
    <property type="protein sequence ID" value="MBS2969504.1"/>
    <property type="molecule type" value="Genomic_DNA"/>
</dbReference>
<reference evidence="1 2" key="1">
    <citation type="submission" date="2021-04" db="EMBL/GenBank/DDBJ databases">
        <title>Metabacillus sp. strain KIGAM252 whole genome sequence.</title>
        <authorList>
            <person name="Seo M.-J."/>
            <person name="Cho E.-S."/>
            <person name="Hwang C.Y."/>
            <person name="Yoon D.J."/>
        </authorList>
    </citation>
    <scope>NUCLEOTIDE SEQUENCE [LARGE SCALE GENOMIC DNA]</scope>
    <source>
        <strain evidence="1 2">KIGAM252</strain>
    </source>
</reference>
<gene>
    <name evidence="1" type="ORF">J9317_12085</name>
</gene>
<sequence length="127" mass="14994">MGRIIELEKDKAVVRLTGLTGFFAIKMKLDIPYETISQVYVDQFEAPRWMMRMPGTSISFLHIYEGSYKYRNEWYFLSYSGRGPLLLMELNGHPKYRLIVLQVENPTRTAAEIRTQLRLREENQAEE</sequence>
<evidence type="ECO:0000313" key="1">
    <source>
        <dbReference type="EMBL" id="MBS2969504.1"/>
    </source>
</evidence>